<dbReference type="PANTHER" id="PTHR34322:SF2">
    <property type="entry name" value="TRANSPOSASE IS200-LIKE DOMAIN-CONTAINING PROTEIN"/>
    <property type="match status" value="1"/>
</dbReference>
<dbReference type="EMBL" id="NPIA01000006">
    <property type="protein sequence ID" value="OZM56454.1"/>
    <property type="molecule type" value="Genomic_DNA"/>
</dbReference>
<sequence>MGRKPRSWNPAFFYHIVSRGNRREALFLDVGDYKTFFYMLMKIHTRIPFELPCYCLMTNHYHLLMMIGGASHFPKKFPKICRKKLRCPFAG</sequence>
<reference evidence="2" key="1">
    <citation type="submission" date="2017-08" db="EMBL/GenBank/DDBJ databases">
        <authorList>
            <person name="Huang Z."/>
        </authorList>
    </citation>
    <scope>NUCLEOTIDE SEQUENCE [LARGE SCALE GENOMIC DNA]</scope>
    <source>
        <strain evidence="2">SA5d-4</strain>
    </source>
</reference>
<gene>
    <name evidence="1" type="ORF">CIB95_11810</name>
</gene>
<reference evidence="1 2" key="2">
    <citation type="submission" date="2017-09" db="EMBL/GenBank/DDBJ databases">
        <title>Bacillus patelloidae sp. nov., isolated from the intestinal tract of a marine limpet.</title>
        <authorList>
            <person name="Liu R."/>
            <person name="Dong C."/>
            <person name="Shao Z."/>
        </authorList>
    </citation>
    <scope>NUCLEOTIDE SEQUENCE [LARGE SCALE GENOMIC DNA]</scope>
    <source>
        <strain evidence="1 2">SA5d-4</strain>
    </source>
</reference>
<dbReference type="PANTHER" id="PTHR34322">
    <property type="entry name" value="TRANSPOSASE, Y1_TNP DOMAIN-CONTAINING"/>
    <property type="match status" value="1"/>
</dbReference>
<accession>A0A263BRY5</accession>
<dbReference type="GO" id="GO:0006313">
    <property type="term" value="P:DNA transposition"/>
    <property type="evidence" value="ECO:0007669"/>
    <property type="project" value="InterPro"/>
</dbReference>
<dbReference type="InterPro" id="IPR036515">
    <property type="entry name" value="Transposase_17_sf"/>
</dbReference>
<evidence type="ECO:0000313" key="2">
    <source>
        <dbReference type="Proteomes" id="UP000217083"/>
    </source>
</evidence>
<organism evidence="1 2">
    <name type="scientific">Lottiidibacillus patelloidae</name>
    <dbReference type="NCBI Taxonomy" id="2670334"/>
    <lineage>
        <taxon>Bacteria</taxon>
        <taxon>Bacillati</taxon>
        <taxon>Bacillota</taxon>
        <taxon>Bacilli</taxon>
        <taxon>Bacillales</taxon>
        <taxon>Bacillaceae</taxon>
        <taxon>Lottiidibacillus</taxon>
    </lineage>
</organism>
<dbReference type="GO" id="GO:0004803">
    <property type="term" value="F:transposase activity"/>
    <property type="evidence" value="ECO:0007669"/>
    <property type="project" value="InterPro"/>
</dbReference>
<protein>
    <submittedName>
        <fullName evidence="1">Uncharacterized protein</fullName>
    </submittedName>
</protein>
<dbReference type="Gene3D" id="3.30.70.1290">
    <property type="entry name" value="Transposase IS200-like"/>
    <property type="match status" value="1"/>
</dbReference>
<evidence type="ECO:0000313" key="1">
    <source>
        <dbReference type="EMBL" id="OZM56454.1"/>
    </source>
</evidence>
<proteinExistence type="predicted"/>
<keyword evidence="2" id="KW-1185">Reference proteome</keyword>
<name>A0A263BRY5_9BACI</name>
<dbReference type="AlphaFoldDB" id="A0A263BRY5"/>
<dbReference type="GO" id="GO:0003677">
    <property type="term" value="F:DNA binding"/>
    <property type="evidence" value="ECO:0007669"/>
    <property type="project" value="InterPro"/>
</dbReference>
<dbReference type="SUPFAM" id="SSF143422">
    <property type="entry name" value="Transposase IS200-like"/>
    <property type="match status" value="1"/>
</dbReference>
<dbReference type="Proteomes" id="UP000217083">
    <property type="component" value="Unassembled WGS sequence"/>
</dbReference>
<comment type="caution">
    <text evidence="1">The sequence shown here is derived from an EMBL/GenBank/DDBJ whole genome shotgun (WGS) entry which is preliminary data.</text>
</comment>
<dbReference type="RefSeq" id="WP_094925432.1">
    <property type="nucleotide sequence ID" value="NZ_NPIA01000006.1"/>
</dbReference>